<dbReference type="AlphaFoldDB" id="A0A2Z7B0I9"/>
<organism evidence="1 2">
    <name type="scientific">Dorcoceras hygrometricum</name>
    <dbReference type="NCBI Taxonomy" id="472368"/>
    <lineage>
        <taxon>Eukaryota</taxon>
        <taxon>Viridiplantae</taxon>
        <taxon>Streptophyta</taxon>
        <taxon>Embryophyta</taxon>
        <taxon>Tracheophyta</taxon>
        <taxon>Spermatophyta</taxon>
        <taxon>Magnoliopsida</taxon>
        <taxon>eudicotyledons</taxon>
        <taxon>Gunneridae</taxon>
        <taxon>Pentapetalae</taxon>
        <taxon>asterids</taxon>
        <taxon>lamiids</taxon>
        <taxon>Lamiales</taxon>
        <taxon>Gesneriaceae</taxon>
        <taxon>Didymocarpoideae</taxon>
        <taxon>Trichosporeae</taxon>
        <taxon>Loxocarpinae</taxon>
        <taxon>Dorcoceras</taxon>
    </lineage>
</organism>
<accession>A0A2Z7B0I9</accession>
<dbReference type="Proteomes" id="UP000250235">
    <property type="component" value="Unassembled WGS sequence"/>
</dbReference>
<sequence length="339" mass="38379">MGNTDPNKTKAGNKYEVKPQYEELSKQINMQHAKNQCYECMRLSKEIGQLGQCINRQNISSRLYTTVYQPRNHRSVIIGARQPITARRLGLRDAGIDQLNFHSAQLGYLEHLQMGNTDPNKTKAGNKYEVKPQYEELSKQINMQHAKNQCYECMRLSKEIGQLGQCINRQNISSRLYTTVYQPGNHRSVIIGARQPITALRYYPQEKQSSINKKAHPKDGNARRNLLLNSAASRSRPSSKQPPRLVLVQEETPCFSAQKPEVVQATKDRSAEIPRAATSTTQVSYQDKQQTSCPICNKKHIGQSELVIMCATSVVPQVTLQEMSLAKTDYNQQSMHDVG</sequence>
<evidence type="ECO:0000313" key="2">
    <source>
        <dbReference type="Proteomes" id="UP000250235"/>
    </source>
</evidence>
<dbReference type="EMBL" id="KV010279">
    <property type="protein sequence ID" value="KZV27819.1"/>
    <property type="molecule type" value="Genomic_DNA"/>
</dbReference>
<protein>
    <submittedName>
        <fullName evidence="1">Uncharacterized protein</fullName>
    </submittedName>
</protein>
<evidence type="ECO:0000313" key="1">
    <source>
        <dbReference type="EMBL" id="KZV27819.1"/>
    </source>
</evidence>
<reference evidence="1 2" key="1">
    <citation type="journal article" date="2015" name="Proc. Natl. Acad. Sci. U.S.A.">
        <title>The resurrection genome of Boea hygrometrica: A blueprint for survival of dehydration.</title>
        <authorList>
            <person name="Xiao L."/>
            <person name="Yang G."/>
            <person name="Zhang L."/>
            <person name="Yang X."/>
            <person name="Zhao S."/>
            <person name="Ji Z."/>
            <person name="Zhou Q."/>
            <person name="Hu M."/>
            <person name="Wang Y."/>
            <person name="Chen M."/>
            <person name="Xu Y."/>
            <person name="Jin H."/>
            <person name="Xiao X."/>
            <person name="Hu G."/>
            <person name="Bao F."/>
            <person name="Hu Y."/>
            <person name="Wan P."/>
            <person name="Li L."/>
            <person name="Deng X."/>
            <person name="Kuang T."/>
            <person name="Xiang C."/>
            <person name="Zhu J.K."/>
            <person name="Oliver M.J."/>
            <person name="He Y."/>
        </authorList>
    </citation>
    <scope>NUCLEOTIDE SEQUENCE [LARGE SCALE GENOMIC DNA]</scope>
    <source>
        <strain evidence="2">cv. XS01</strain>
    </source>
</reference>
<proteinExistence type="predicted"/>
<gene>
    <name evidence="1" type="ORF">F511_38005</name>
</gene>
<keyword evidence="2" id="KW-1185">Reference proteome</keyword>
<name>A0A2Z7B0I9_9LAMI</name>